<accession>A0A8J6P0S1</accession>
<gene>
    <name evidence="2" type="ORF">H8D96_17030</name>
</gene>
<evidence type="ECO:0000256" key="1">
    <source>
        <dbReference type="SAM" id="SignalP"/>
    </source>
</evidence>
<organism evidence="2 3">
    <name type="scientific">Candidatus Desulfatibia vada</name>
    <dbReference type="NCBI Taxonomy" id="2841696"/>
    <lineage>
        <taxon>Bacteria</taxon>
        <taxon>Pseudomonadati</taxon>
        <taxon>Thermodesulfobacteriota</taxon>
        <taxon>Desulfobacteria</taxon>
        <taxon>Desulfobacterales</taxon>
        <taxon>Desulfobacterales incertae sedis</taxon>
        <taxon>Candidatus Desulfatibia</taxon>
    </lineage>
</organism>
<evidence type="ECO:0008006" key="4">
    <source>
        <dbReference type="Google" id="ProtNLM"/>
    </source>
</evidence>
<feature type="signal peptide" evidence="1">
    <location>
        <begin position="1"/>
        <end position="24"/>
    </location>
</feature>
<reference evidence="2 3" key="1">
    <citation type="submission" date="2020-08" db="EMBL/GenBank/DDBJ databases">
        <title>Bridging the membrane lipid divide: bacteria of the FCB group superphylum have the potential to synthesize archaeal ether lipids.</title>
        <authorList>
            <person name="Villanueva L."/>
            <person name="Von Meijenfeldt F.A.B."/>
            <person name="Westbye A.B."/>
            <person name="Yadav S."/>
            <person name="Hopmans E.C."/>
            <person name="Dutilh B.E."/>
            <person name="Sinninghe Damste J.S."/>
        </authorList>
    </citation>
    <scope>NUCLEOTIDE SEQUENCE [LARGE SCALE GENOMIC DNA]</scope>
    <source>
        <strain evidence="2">NIOZ-UU17</strain>
    </source>
</reference>
<evidence type="ECO:0000313" key="3">
    <source>
        <dbReference type="Proteomes" id="UP000605201"/>
    </source>
</evidence>
<dbReference type="Gene3D" id="3.40.190.10">
    <property type="entry name" value="Periplasmic binding protein-like II"/>
    <property type="match status" value="2"/>
</dbReference>
<dbReference type="Proteomes" id="UP000605201">
    <property type="component" value="Unassembled WGS sequence"/>
</dbReference>
<feature type="chain" id="PRO_5035323726" description="Transporter substrate-binding domain-containing protein" evidence="1">
    <location>
        <begin position="25"/>
        <end position="289"/>
    </location>
</feature>
<dbReference type="EMBL" id="JACNIG010000312">
    <property type="protein sequence ID" value="MBC8433614.1"/>
    <property type="molecule type" value="Genomic_DNA"/>
</dbReference>
<keyword evidence="1" id="KW-0732">Signal</keyword>
<sequence>MKKVLLVSSILFCLFCVIVPKAFSETIFTYQGKESATDTRKEYNIALLRLALEKTIAKYGPFKLVPSPKMNAARSLKTVKAGGLRNFFVKFSVTDKRIAEMGYVPFPVDRGIVGYRVFFVSPTAIDRLERVKTLDQLKEFTIGQGMGWVDTEILKYNGFEVITGSSYEGLFEMVATGRFDLFARGANELLKEFGSHKKIKDLMYDKSIALYYPLPRFFFTAKSNTRAIKRIEEGLIAAYQDGSIEKVWKKQYGPSLEFVNLKRRKIFRIDNPFLKTIDHSFYEHYIYSP</sequence>
<protein>
    <recommendedName>
        <fullName evidence="4">Transporter substrate-binding domain-containing protein</fullName>
    </recommendedName>
</protein>
<dbReference type="AlphaFoldDB" id="A0A8J6P0S1"/>
<comment type="caution">
    <text evidence="2">The sequence shown here is derived from an EMBL/GenBank/DDBJ whole genome shotgun (WGS) entry which is preliminary data.</text>
</comment>
<proteinExistence type="predicted"/>
<dbReference type="SUPFAM" id="SSF53850">
    <property type="entry name" value="Periplasmic binding protein-like II"/>
    <property type="match status" value="1"/>
</dbReference>
<evidence type="ECO:0000313" key="2">
    <source>
        <dbReference type="EMBL" id="MBC8433614.1"/>
    </source>
</evidence>
<name>A0A8J6P0S1_9BACT</name>